<dbReference type="PROSITE" id="PS50097">
    <property type="entry name" value="BTB"/>
    <property type="match status" value="1"/>
</dbReference>
<dbReference type="SUPFAM" id="SSF54695">
    <property type="entry name" value="POZ domain"/>
    <property type="match status" value="1"/>
</dbReference>
<dbReference type="AlphaFoldDB" id="A0A067SG59"/>
<dbReference type="Gene3D" id="3.30.710.10">
    <property type="entry name" value="Potassium Channel Kv1.1, Chain A"/>
    <property type="match status" value="1"/>
</dbReference>
<dbReference type="EMBL" id="KL142399">
    <property type="protein sequence ID" value="KDR69920.1"/>
    <property type="molecule type" value="Genomic_DNA"/>
</dbReference>
<evidence type="ECO:0000259" key="1">
    <source>
        <dbReference type="PROSITE" id="PS50097"/>
    </source>
</evidence>
<evidence type="ECO:0000313" key="2">
    <source>
        <dbReference type="EMBL" id="KDR69920.1"/>
    </source>
</evidence>
<dbReference type="SMART" id="SM00225">
    <property type="entry name" value="BTB"/>
    <property type="match status" value="1"/>
</dbReference>
<dbReference type="Pfam" id="PF00651">
    <property type="entry name" value="BTB"/>
    <property type="match status" value="1"/>
</dbReference>
<name>A0A067SG59_GALM3</name>
<feature type="domain" description="BTB" evidence="1">
    <location>
        <begin position="35"/>
        <end position="112"/>
    </location>
</feature>
<dbReference type="Proteomes" id="UP000027222">
    <property type="component" value="Unassembled WGS sequence"/>
</dbReference>
<accession>A0A067SG59</accession>
<reference evidence="3" key="1">
    <citation type="journal article" date="2014" name="Proc. Natl. Acad. Sci. U.S.A.">
        <title>Extensive sampling of basidiomycete genomes demonstrates inadequacy of the white-rot/brown-rot paradigm for wood decay fungi.</title>
        <authorList>
            <person name="Riley R."/>
            <person name="Salamov A.A."/>
            <person name="Brown D.W."/>
            <person name="Nagy L.G."/>
            <person name="Floudas D."/>
            <person name="Held B.W."/>
            <person name="Levasseur A."/>
            <person name="Lombard V."/>
            <person name="Morin E."/>
            <person name="Otillar R."/>
            <person name="Lindquist E.A."/>
            <person name="Sun H."/>
            <person name="LaButti K.M."/>
            <person name="Schmutz J."/>
            <person name="Jabbour D."/>
            <person name="Luo H."/>
            <person name="Baker S.E."/>
            <person name="Pisabarro A.G."/>
            <person name="Walton J.D."/>
            <person name="Blanchette R.A."/>
            <person name="Henrissat B."/>
            <person name="Martin F."/>
            <person name="Cullen D."/>
            <person name="Hibbett D.S."/>
            <person name="Grigoriev I.V."/>
        </authorList>
    </citation>
    <scope>NUCLEOTIDE SEQUENCE [LARGE SCALE GENOMIC DNA]</scope>
    <source>
        <strain evidence="3">CBS 339.88</strain>
    </source>
</reference>
<dbReference type="OrthoDB" id="3036049at2759"/>
<dbReference type="InterPro" id="IPR011333">
    <property type="entry name" value="SKP1/BTB/POZ_sf"/>
</dbReference>
<dbReference type="InterPro" id="IPR000210">
    <property type="entry name" value="BTB/POZ_dom"/>
</dbReference>
<dbReference type="HOGENOM" id="CLU_033082_3_1_1"/>
<organism evidence="2 3">
    <name type="scientific">Galerina marginata (strain CBS 339.88)</name>
    <dbReference type="NCBI Taxonomy" id="685588"/>
    <lineage>
        <taxon>Eukaryota</taxon>
        <taxon>Fungi</taxon>
        <taxon>Dikarya</taxon>
        <taxon>Basidiomycota</taxon>
        <taxon>Agaricomycotina</taxon>
        <taxon>Agaricomycetes</taxon>
        <taxon>Agaricomycetidae</taxon>
        <taxon>Agaricales</taxon>
        <taxon>Agaricineae</taxon>
        <taxon>Strophariaceae</taxon>
        <taxon>Galerina</taxon>
    </lineage>
</organism>
<dbReference type="CDD" id="cd18186">
    <property type="entry name" value="BTB_POZ_ZBTB_KLHL-like"/>
    <property type="match status" value="1"/>
</dbReference>
<evidence type="ECO:0000313" key="3">
    <source>
        <dbReference type="Proteomes" id="UP000027222"/>
    </source>
</evidence>
<keyword evidence="3" id="KW-1185">Reference proteome</keyword>
<sequence>MDNTNIIVPPTIEAGGPMQIEPQIERVAELWFDDANVVFQAENKLFRVHRTILACQSPVFKDMFEILQPPRDLVQPSTIFEGCDFIQLVGDEAESVGYFFKAIYDASFFEPPPSRTELNIVLAIASLSHKYDVQFLRRRALEHLSTAYPTTLLLWDSRNKRNAAGIQTMTFVTAPLTIDANLQLIEVLNQIGATWMLPAAYYELCSQPLSEIMVNPKWCALDGTELQMACLLAWAKLVQVPGTSLQGFMVLADGLCEPCQEEAQTTLKTALDSQILDDFIDPLSFAEPTFEYCDGYCSPCADILNEKATEMREMFWRTLPLRCGLVGWPKLNNQKALVESELRAA</sequence>
<gene>
    <name evidence="2" type="ORF">GALMADRAFT_255213</name>
</gene>
<protein>
    <recommendedName>
        <fullName evidence="1">BTB domain-containing protein</fullName>
    </recommendedName>
</protein>
<proteinExistence type="predicted"/>